<dbReference type="AlphaFoldDB" id="A0AAD3SUA4"/>
<accession>A0AAD3SUA4</accession>
<sequence>MCSRCQSEREGVAAADGIDNVASRGSRVPEFRFEQGFLAYKDLMAQLEPGVRLGHIDIQKLGVVDASSFGGSNIHTTCDHIAGITKVSL</sequence>
<dbReference type="Proteomes" id="UP001279734">
    <property type="component" value="Unassembled WGS sequence"/>
</dbReference>
<evidence type="ECO:0000313" key="1">
    <source>
        <dbReference type="EMBL" id="GMH17021.1"/>
    </source>
</evidence>
<reference evidence="1" key="1">
    <citation type="submission" date="2023-05" db="EMBL/GenBank/DDBJ databases">
        <title>Nepenthes gracilis genome sequencing.</title>
        <authorList>
            <person name="Fukushima K."/>
        </authorList>
    </citation>
    <scope>NUCLEOTIDE SEQUENCE</scope>
    <source>
        <strain evidence="1">SING2019-196</strain>
    </source>
</reference>
<evidence type="ECO:0000313" key="2">
    <source>
        <dbReference type="Proteomes" id="UP001279734"/>
    </source>
</evidence>
<gene>
    <name evidence="1" type="ORF">Nepgr_018862</name>
</gene>
<comment type="caution">
    <text evidence="1">The sequence shown here is derived from an EMBL/GenBank/DDBJ whole genome shotgun (WGS) entry which is preliminary data.</text>
</comment>
<organism evidence="1 2">
    <name type="scientific">Nepenthes gracilis</name>
    <name type="common">Slender pitcher plant</name>
    <dbReference type="NCBI Taxonomy" id="150966"/>
    <lineage>
        <taxon>Eukaryota</taxon>
        <taxon>Viridiplantae</taxon>
        <taxon>Streptophyta</taxon>
        <taxon>Embryophyta</taxon>
        <taxon>Tracheophyta</taxon>
        <taxon>Spermatophyta</taxon>
        <taxon>Magnoliopsida</taxon>
        <taxon>eudicotyledons</taxon>
        <taxon>Gunneridae</taxon>
        <taxon>Pentapetalae</taxon>
        <taxon>Caryophyllales</taxon>
        <taxon>Nepenthaceae</taxon>
        <taxon>Nepenthes</taxon>
    </lineage>
</organism>
<keyword evidence="2" id="KW-1185">Reference proteome</keyword>
<dbReference type="EMBL" id="BSYO01000017">
    <property type="protein sequence ID" value="GMH17021.1"/>
    <property type="molecule type" value="Genomic_DNA"/>
</dbReference>
<name>A0AAD3SUA4_NEPGR</name>
<proteinExistence type="predicted"/>
<protein>
    <submittedName>
        <fullName evidence="1">Uncharacterized protein</fullName>
    </submittedName>
</protein>